<keyword evidence="2" id="KW-0472">Membrane</keyword>
<evidence type="ECO:0000256" key="2">
    <source>
        <dbReference type="SAM" id="Phobius"/>
    </source>
</evidence>
<protein>
    <recommendedName>
        <fullName evidence="5">TrbL/VirB6 plasmid conjugal transfer protein</fullName>
    </recommendedName>
</protein>
<dbReference type="AlphaFoldDB" id="A0A5N5E6D6"/>
<gene>
    <name evidence="3" type="ORF">BS297_07240</name>
</gene>
<feature type="transmembrane region" description="Helical" evidence="2">
    <location>
        <begin position="411"/>
        <end position="431"/>
    </location>
</feature>
<evidence type="ECO:0000313" key="4">
    <source>
        <dbReference type="Proteomes" id="UP000325576"/>
    </source>
</evidence>
<feature type="transmembrane region" description="Helical" evidence="2">
    <location>
        <begin position="376"/>
        <end position="399"/>
    </location>
</feature>
<dbReference type="Proteomes" id="UP000325576">
    <property type="component" value="Unassembled WGS sequence"/>
</dbReference>
<reference evidence="3 4" key="1">
    <citation type="journal article" date="2017" name="Poromechanics V (2013)">
        <title>Genomic Characterization of the Arsenic-Tolerant Actinobacterium, &lt;i&gt;Rhodococcus erythropolis&lt;/i&gt; S43.</title>
        <authorList>
            <person name="Retamal-Morales G."/>
            <person name="Mehnert M."/>
            <person name="Schwabe R."/>
            <person name="Tischler D."/>
            <person name="Schloemann M."/>
            <person name="Levican G.J."/>
        </authorList>
    </citation>
    <scope>NUCLEOTIDE SEQUENCE [LARGE SCALE GENOMIC DNA]</scope>
    <source>
        <strain evidence="3 4">S43</strain>
    </source>
</reference>
<keyword evidence="2" id="KW-1133">Transmembrane helix</keyword>
<evidence type="ECO:0000313" key="3">
    <source>
        <dbReference type="EMBL" id="KAB2586039.1"/>
    </source>
</evidence>
<feature type="transmembrane region" description="Helical" evidence="2">
    <location>
        <begin position="349"/>
        <end position="370"/>
    </location>
</feature>
<feature type="transmembrane region" description="Helical" evidence="2">
    <location>
        <begin position="20"/>
        <end position="42"/>
    </location>
</feature>
<comment type="caution">
    <text evidence="3">The sequence shown here is derived from an EMBL/GenBank/DDBJ whole genome shotgun (WGS) entry which is preliminary data.</text>
</comment>
<organism evidence="3 4">
    <name type="scientific">Rhodococcus erythropolis</name>
    <name type="common">Arthrobacter picolinophilus</name>
    <dbReference type="NCBI Taxonomy" id="1833"/>
    <lineage>
        <taxon>Bacteria</taxon>
        <taxon>Bacillati</taxon>
        <taxon>Actinomycetota</taxon>
        <taxon>Actinomycetes</taxon>
        <taxon>Mycobacteriales</taxon>
        <taxon>Nocardiaceae</taxon>
        <taxon>Rhodococcus</taxon>
        <taxon>Rhodococcus erythropolis group</taxon>
    </lineage>
</organism>
<feature type="region of interest" description="Disordered" evidence="1">
    <location>
        <begin position="575"/>
        <end position="598"/>
    </location>
</feature>
<feature type="transmembrane region" description="Helical" evidence="2">
    <location>
        <begin position="443"/>
        <end position="461"/>
    </location>
</feature>
<feature type="transmembrane region" description="Helical" evidence="2">
    <location>
        <begin position="182"/>
        <end position="201"/>
    </location>
</feature>
<feature type="region of interest" description="Disordered" evidence="1">
    <location>
        <begin position="625"/>
        <end position="747"/>
    </location>
</feature>
<name>A0A5N5E6D6_RHOER</name>
<feature type="transmembrane region" description="Helical" evidence="2">
    <location>
        <begin position="62"/>
        <end position="85"/>
    </location>
</feature>
<dbReference type="EMBL" id="MRBO01000249">
    <property type="protein sequence ID" value="KAB2586039.1"/>
    <property type="molecule type" value="Genomic_DNA"/>
</dbReference>
<proteinExistence type="predicted"/>
<sequence length="747" mass="77938">MSATATSPAATSRTVFSVRAGVKAALLWVLWSWVPQPVCSALDRRTKRMRVWLWATRIRRAVVRTVVGWHLIGTVAVIAALPAHAEDGSRSPENRYFNFMPVKDSHGISVWRYYLSIDEGSARHPTYMAYSIIIQIQFEIYRAISGAAIWFITWSMSFDWLPKIVAPVRTLGDAVTSITGQFNLTTTFLTVTAGVVAIWIIRGRWSTGIYELMISCAIAALAVGVLANPIERIAGQDGLIMQGRDAGLQIASGLANDGDMNSSPDEMINDIGAGLADSFIRQPTQLLNFGTVIDTDPSAGADCLEAWDSAHEDKKGNDKDTLKDNIADCAGSGAKDMKDYADNPGPSQVIGGLILVPGSSIIMLFAFLFAGAMLMAAAAALGSAVKAIPALVIGILPGAGRGSLLKTASTVIMSVVIMVFAVVFVAAYLLVVRSFFNTESGGLMEKFVFVDIVLLVGLVMFRRGVKRLRKLSDTLAQKMATRPGAAPTAISKSTPVASPMQNAAAAAQVGRQVYQGGKTLAKHGATAARHGATAAKATGAAAQTAGAATGTAATGGVAAAYFVGKAAVAGVKAVKNKRAAGKDVDQPAKSETKGKDTTATAAAIAAGQKGKDAAKSAVSTATAAAASKVTGVPVSTGAPRPRRDQVAKPGIKKPVSNAPVSAATRPALGDRGGATPKTTNVGRETFREYRTSNGSPILLPEPKKTSARRTSEKPASSSQSSAVPRVSPSTARPQPSELVRPSRHSAG</sequence>
<feature type="transmembrane region" description="Helical" evidence="2">
    <location>
        <begin position="207"/>
        <end position="227"/>
    </location>
</feature>
<keyword evidence="2" id="KW-0812">Transmembrane</keyword>
<feature type="compositionally biased region" description="Low complexity" evidence="1">
    <location>
        <begin position="714"/>
        <end position="729"/>
    </location>
</feature>
<evidence type="ECO:0008006" key="5">
    <source>
        <dbReference type="Google" id="ProtNLM"/>
    </source>
</evidence>
<feature type="compositionally biased region" description="Basic and acidic residues" evidence="1">
    <location>
        <begin position="701"/>
        <end position="712"/>
    </location>
</feature>
<evidence type="ECO:0000256" key="1">
    <source>
        <dbReference type="SAM" id="MobiDB-lite"/>
    </source>
</evidence>
<accession>A0A5N5E6D6</accession>
<feature type="compositionally biased region" description="Basic and acidic residues" evidence="1">
    <location>
        <begin position="580"/>
        <end position="596"/>
    </location>
</feature>